<dbReference type="Gene3D" id="3.30.450.40">
    <property type="match status" value="1"/>
</dbReference>
<evidence type="ECO:0000259" key="5">
    <source>
        <dbReference type="PROSITE" id="PS51078"/>
    </source>
</evidence>
<keyword evidence="7" id="KW-1185">Reference proteome</keyword>
<dbReference type="InterPro" id="IPR011991">
    <property type="entry name" value="ArsR-like_HTH"/>
</dbReference>
<evidence type="ECO:0000259" key="4">
    <source>
        <dbReference type="PROSITE" id="PS51077"/>
    </source>
</evidence>
<dbReference type="InterPro" id="IPR036388">
    <property type="entry name" value="WH-like_DNA-bd_sf"/>
</dbReference>
<dbReference type="PANTHER" id="PTHR30136:SF35">
    <property type="entry name" value="HTH-TYPE TRANSCRIPTIONAL REGULATOR RV1719"/>
    <property type="match status" value="1"/>
</dbReference>
<dbReference type="Pfam" id="PF09339">
    <property type="entry name" value="HTH_IclR"/>
    <property type="match status" value="1"/>
</dbReference>
<dbReference type="InterPro" id="IPR050707">
    <property type="entry name" value="HTH_MetabolicPath_Reg"/>
</dbReference>
<dbReference type="SUPFAM" id="SSF46785">
    <property type="entry name" value="Winged helix' DNA-binding domain"/>
    <property type="match status" value="1"/>
</dbReference>
<evidence type="ECO:0000256" key="1">
    <source>
        <dbReference type="ARBA" id="ARBA00023015"/>
    </source>
</evidence>
<dbReference type="GO" id="GO:0003700">
    <property type="term" value="F:DNA-binding transcription factor activity"/>
    <property type="evidence" value="ECO:0007669"/>
    <property type="project" value="TreeGrafter"/>
</dbReference>
<dbReference type="PROSITE" id="PS51078">
    <property type="entry name" value="ICLR_ED"/>
    <property type="match status" value="1"/>
</dbReference>
<proteinExistence type="predicted"/>
<feature type="domain" description="IclR-ED" evidence="5">
    <location>
        <begin position="67"/>
        <end position="254"/>
    </location>
</feature>
<protein>
    <recommendedName>
        <fullName evidence="8">IclR family transcriptional regulator</fullName>
    </recommendedName>
</protein>
<evidence type="ECO:0000313" key="7">
    <source>
        <dbReference type="Proteomes" id="UP000197535"/>
    </source>
</evidence>
<accession>A0A254T9H1</accession>
<evidence type="ECO:0000256" key="2">
    <source>
        <dbReference type="ARBA" id="ARBA00023125"/>
    </source>
</evidence>
<dbReference type="PROSITE" id="PS51077">
    <property type="entry name" value="HTH_ICLR"/>
    <property type="match status" value="1"/>
</dbReference>
<dbReference type="Pfam" id="PF01614">
    <property type="entry name" value="IclR_C"/>
    <property type="match status" value="1"/>
</dbReference>
<comment type="caution">
    <text evidence="6">The sequence shown here is derived from an EMBL/GenBank/DDBJ whole genome shotgun (WGS) entry which is preliminary data.</text>
</comment>
<evidence type="ECO:0000313" key="6">
    <source>
        <dbReference type="EMBL" id="OWW19296.1"/>
    </source>
</evidence>
<dbReference type="InterPro" id="IPR005471">
    <property type="entry name" value="Tscrpt_reg_IclR_N"/>
</dbReference>
<sequence length="254" mass="27643">MEQKETDDTRGGIQVIARAASILRALETHSAGMSLGEIAKIVDLPRSTVQRIVDALGAEGLVVSSGSGVRLGPAILALAASTKFEIADLIRDDLQQLCTDTGETVDLSIYDGDKVVFIDHLPGSHRLRAVSAIGVSFPLHCCAPGKAVLAALGQQDLDRLRRKLKLAQMTEHTITDWDDLDKEIDSVRREGIAYDREEHSVGICAVATTIVSPLGQLLSISMPIPTPRFKNKEQDFKALLLEKTAVVRQKMRRL</sequence>
<keyword evidence="1" id="KW-0805">Transcription regulation</keyword>
<dbReference type="EMBL" id="LSTO01000001">
    <property type="protein sequence ID" value="OWW19296.1"/>
    <property type="molecule type" value="Genomic_DNA"/>
</dbReference>
<dbReference type="SUPFAM" id="SSF55781">
    <property type="entry name" value="GAF domain-like"/>
    <property type="match status" value="1"/>
</dbReference>
<evidence type="ECO:0008006" key="8">
    <source>
        <dbReference type="Google" id="ProtNLM"/>
    </source>
</evidence>
<name>A0A254T9H1_9BURK</name>
<dbReference type="PANTHER" id="PTHR30136">
    <property type="entry name" value="HELIX-TURN-HELIX TRANSCRIPTIONAL REGULATOR, ICLR FAMILY"/>
    <property type="match status" value="1"/>
</dbReference>
<dbReference type="Gene3D" id="1.10.10.10">
    <property type="entry name" value="Winged helix-like DNA-binding domain superfamily/Winged helix DNA-binding domain"/>
    <property type="match status" value="1"/>
</dbReference>
<organism evidence="6 7">
    <name type="scientific">Noviherbaspirillum denitrificans</name>
    <dbReference type="NCBI Taxonomy" id="1968433"/>
    <lineage>
        <taxon>Bacteria</taxon>
        <taxon>Pseudomonadati</taxon>
        <taxon>Pseudomonadota</taxon>
        <taxon>Betaproteobacteria</taxon>
        <taxon>Burkholderiales</taxon>
        <taxon>Oxalobacteraceae</taxon>
        <taxon>Noviherbaspirillum</taxon>
    </lineage>
</organism>
<dbReference type="AlphaFoldDB" id="A0A254T9H1"/>
<dbReference type="Proteomes" id="UP000197535">
    <property type="component" value="Unassembled WGS sequence"/>
</dbReference>
<dbReference type="InterPro" id="IPR029016">
    <property type="entry name" value="GAF-like_dom_sf"/>
</dbReference>
<dbReference type="InterPro" id="IPR014757">
    <property type="entry name" value="Tscrpt_reg_IclR_C"/>
</dbReference>
<gene>
    <name evidence="6" type="ORF">AYR66_07065</name>
</gene>
<dbReference type="SMART" id="SM00346">
    <property type="entry name" value="HTH_ICLR"/>
    <property type="match status" value="1"/>
</dbReference>
<dbReference type="CDD" id="cd00090">
    <property type="entry name" value="HTH_ARSR"/>
    <property type="match status" value="1"/>
</dbReference>
<keyword evidence="3" id="KW-0804">Transcription</keyword>
<dbReference type="GO" id="GO:0045892">
    <property type="term" value="P:negative regulation of DNA-templated transcription"/>
    <property type="evidence" value="ECO:0007669"/>
    <property type="project" value="TreeGrafter"/>
</dbReference>
<feature type="domain" description="HTH iclR-type" evidence="4">
    <location>
        <begin position="13"/>
        <end position="73"/>
    </location>
</feature>
<dbReference type="InterPro" id="IPR036390">
    <property type="entry name" value="WH_DNA-bd_sf"/>
</dbReference>
<keyword evidence="2" id="KW-0238">DNA-binding</keyword>
<dbReference type="GO" id="GO:0003677">
    <property type="term" value="F:DNA binding"/>
    <property type="evidence" value="ECO:0007669"/>
    <property type="project" value="UniProtKB-KW"/>
</dbReference>
<reference evidence="6 7" key="1">
    <citation type="submission" date="2016-02" db="EMBL/GenBank/DDBJ databases">
        <authorList>
            <person name="Wen L."/>
            <person name="He K."/>
            <person name="Yang H."/>
        </authorList>
    </citation>
    <scope>NUCLEOTIDE SEQUENCE [LARGE SCALE GENOMIC DNA]</scope>
    <source>
        <strain evidence="6 7">TSA40</strain>
    </source>
</reference>
<evidence type="ECO:0000256" key="3">
    <source>
        <dbReference type="ARBA" id="ARBA00023163"/>
    </source>
</evidence>